<dbReference type="EMBL" id="JACCHS010000195">
    <property type="protein sequence ID" value="NYT47628.1"/>
    <property type="molecule type" value="Genomic_DNA"/>
</dbReference>
<sequence>MNVWDEDVTMYNNTTFGKTVTSKETSLYPSLWSSRWQPWGQDEKKVHAGAAVSAGIQAEPGLRDILQGSALEQQFEALVTL</sequence>
<accession>A0A7Z0MPT0</accession>
<dbReference type="AlphaFoldDB" id="A0A7Z0MPT0"/>
<protein>
    <submittedName>
        <fullName evidence="1">Uncharacterized protein</fullName>
    </submittedName>
</protein>
<evidence type="ECO:0000313" key="1">
    <source>
        <dbReference type="EMBL" id="NYT47628.1"/>
    </source>
</evidence>
<proteinExistence type="predicted"/>
<reference evidence="1 2" key="1">
    <citation type="submission" date="2020-05" db="EMBL/GenBank/DDBJ databases">
        <title>Horizontal transmission and recombination maintain forever young bacterial symbiont genomes.</title>
        <authorList>
            <person name="Russell S.L."/>
            <person name="Pepper-Tunick E."/>
            <person name="Svedberg J."/>
            <person name="Byrne A."/>
            <person name="Ruelas Castillo J."/>
            <person name="Vollmers C."/>
            <person name="Beinart R.A."/>
            <person name="Corbett-Detig R."/>
        </authorList>
    </citation>
    <scope>NUCLEOTIDE SEQUENCE [LARGE SCALE GENOMIC DNA]</scope>
    <source>
        <strain evidence="1">4727-3</strain>
    </source>
</reference>
<dbReference type="Proteomes" id="UP000537890">
    <property type="component" value="Unassembled WGS sequence"/>
</dbReference>
<comment type="caution">
    <text evidence="1">The sequence shown here is derived from an EMBL/GenBank/DDBJ whole genome shotgun (WGS) entry which is preliminary data.</text>
</comment>
<organism evidence="1 2">
    <name type="scientific">Candidatus Methanofishera endochildressiae</name>
    <dbReference type="NCBI Taxonomy" id="2738884"/>
    <lineage>
        <taxon>Bacteria</taxon>
        <taxon>Pseudomonadati</taxon>
        <taxon>Pseudomonadota</taxon>
        <taxon>Gammaproteobacteria</taxon>
        <taxon>Candidatus Methanofishera</taxon>
    </lineage>
</organism>
<evidence type="ECO:0000313" key="2">
    <source>
        <dbReference type="Proteomes" id="UP000537890"/>
    </source>
</evidence>
<name>A0A7Z0MPT0_9GAMM</name>
<gene>
    <name evidence="1" type="ORF">H0A75_08850</name>
</gene>